<dbReference type="CDD" id="cd02970">
    <property type="entry name" value="PRX_like2"/>
    <property type="match status" value="1"/>
</dbReference>
<dbReference type="Pfam" id="PF13911">
    <property type="entry name" value="AhpC-TSA_2"/>
    <property type="match status" value="1"/>
</dbReference>
<proteinExistence type="predicted"/>
<keyword evidence="2" id="KW-1185">Reference proteome</keyword>
<organism evidence="1 2">
    <name type="scientific">Aspergillus pseudoustus</name>
    <dbReference type="NCBI Taxonomy" id="1810923"/>
    <lineage>
        <taxon>Eukaryota</taxon>
        <taxon>Fungi</taxon>
        <taxon>Dikarya</taxon>
        <taxon>Ascomycota</taxon>
        <taxon>Pezizomycotina</taxon>
        <taxon>Eurotiomycetes</taxon>
        <taxon>Eurotiomycetidae</taxon>
        <taxon>Eurotiales</taxon>
        <taxon>Aspergillaceae</taxon>
        <taxon>Aspergillus</taxon>
        <taxon>Aspergillus subgen. Nidulantes</taxon>
    </lineage>
</organism>
<dbReference type="Proteomes" id="UP001610446">
    <property type="component" value="Unassembled WGS sequence"/>
</dbReference>
<name>A0ABR4KFM8_9EURO</name>
<reference evidence="1 2" key="1">
    <citation type="submission" date="2024-07" db="EMBL/GenBank/DDBJ databases">
        <title>Section-level genome sequencing and comparative genomics of Aspergillus sections Usti and Cavernicolus.</title>
        <authorList>
            <consortium name="Lawrence Berkeley National Laboratory"/>
            <person name="Nybo J.L."/>
            <person name="Vesth T.C."/>
            <person name="Theobald S."/>
            <person name="Frisvad J.C."/>
            <person name="Larsen T.O."/>
            <person name="Kjaerboelling I."/>
            <person name="Rothschild-Mancinelli K."/>
            <person name="Lyhne E.K."/>
            <person name="Kogle M.E."/>
            <person name="Barry K."/>
            <person name="Clum A."/>
            <person name="Na H."/>
            <person name="Ledsgaard L."/>
            <person name="Lin J."/>
            <person name="Lipzen A."/>
            <person name="Kuo A."/>
            <person name="Riley R."/>
            <person name="Mondo S."/>
            <person name="Labutti K."/>
            <person name="Haridas S."/>
            <person name="Pangalinan J."/>
            <person name="Salamov A.A."/>
            <person name="Simmons B.A."/>
            <person name="Magnuson J.K."/>
            <person name="Chen J."/>
            <person name="Drula E."/>
            <person name="Henrissat B."/>
            <person name="Wiebenga A."/>
            <person name="Lubbers R.J."/>
            <person name="Gomes A.C."/>
            <person name="Makela M.R."/>
            <person name="Stajich J."/>
            <person name="Grigoriev I.V."/>
            <person name="Mortensen U.H."/>
            <person name="De Vries R.P."/>
            <person name="Baker S.E."/>
            <person name="Andersen M.R."/>
        </authorList>
    </citation>
    <scope>NUCLEOTIDE SEQUENCE [LARGE SCALE GENOMIC DNA]</scope>
    <source>
        <strain evidence="1 2">CBS 123904</strain>
    </source>
</reference>
<protein>
    <recommendedName>
        <fullName evidence="3">BTB domain-containing protein</fullName>
    </recommendedName>
</protein>
<accession>A0ABR4KFM8</accession>
<evidence type="ECO:0008006" key="3">
    <source>
        <dbReference type="Google" id="ProtNLM"/>
    </source>
</evidence>
<dbReference type="PANTHER" id="PTHR28630:SF3">
    <property type="entry name" value="PEROXIREDOXIN-LIKE 2C"/>
    <property type="match status" value="1"/>
</dbReference>
<dbReference type="EMBL" id="JBFXLU010000032">
    <property type="protein sequence ID" value="KAL2851071.1"/>
    <property type="molecule type" value="Genomic_DNA"/>
</dbReference>
<dbReference type="PANTHER" id="PTHR28630">
    <property type="match status" value="1"/>
</dbReference>
<evidence type="ECO:0000313" key="2">
    <source>
        <dbReference type="Proteomes" id="UP001610446"/>
    </source>
</evidence>
<sequence>MDASITRSHEIPSASDLRDAYELELRCPTGEPVRLGELIFDRGNDITTVIVFIRHFFCAYDQEYVRSISHRLADSMLETLPSSTGTGTGPSQLIIIGCGDPALITPYIAETSTPFPIYSDPSGQIYESLHMTRTCDNITHQPSYSTVGFWRGLGKALREMARSGWVGLRGGYWGQNGGEWVFRNGSKSTFFIFTRISSSPKPAMTLNALSSITGEVPDPRISRGGLCRLINVYVGNDRQHYTVHDATIRAVSMRTDMTPGTELVLENVEPASFEIFLHWLYFGKLPVVDKEDGDDDEREYLQLVKAWVLGNLLICFKFQNAVMDALVARRDEDYNEANIHPLSETVKYIYSNTKNGSQLRYFIHDMYIQPGFENRVSLWDDSSRIPRRLLLSIVEDFLDHIPELHGDNWTESRDFYV</sequence>
<evidence type="ECO:0000313" key="1">
    <source>
        <dbReference type="EMBL" id="KAL2851071.1"/>
    </source>
</evidence>
<gene>
    <name evidence="1" type="ORF">BJY01DRAFT_245173</name>
</gene>
<dbReference type="InterPro" id="IPR032801">
    <property type="entry name" value="PXL2A/B/C"/>
</dbReference>
<comment type="caution">
    <text evidence="1">The sequence shown here is derived from an EMBL/GenBank/DDBJ whole genome shotgun (WGS) entry which is preliminary data.</text>
</comment>